<keyword evidence="1 5" id="KW-0413">Isomerase</keyword>
<dbReference type="GO" id="GO:0008761">
    <property type="term" value="F:UDP-N-acetylglucosamine 2-epimerase activity"/>
    <property type="evidence" value="ECO:0007669"/>
    <property type="project" value="UniProtKB-EC"/>
</dbReference>
<evidence type="ECO:0000313" key="8">
    <source>
        <dbReference type="Proteomes" id="UP001210865"/>
    </source>
</evidence>
<dbReference type="PANTHER" id="PTHR43174">
    <property type="entry name" value="UDP-N-ACETYLGLUCOSAMINE 2-EPIMERASE"/>
    <property type="match status" value="1"/>
</dbReference>
<name>A0ABY7NJK7_9SPHN</name>
<dbReference type="InterPro" id="IPR029767">
    <property type="entry name" value="WecB-like"/>
</dbReference>
<evidence type="ECO:0000259" key="6">
    <source>
        <dbReference type="Pfam" id="PF02350"/>
    </source>
</evidence>
<dbReference type="NCBIfam" id="TIGR00236">
    <property type="entry name" value="wecB"/>
    <property type="match status" value="1"/>
</dbReference>
<sequence>MGGSRAIRLLSVVGTRPEAIKIAPVALAAAPRSHINHRILATGQHGELFDEALADFGLHPELRLPPLLHDSSLDVMTARFADAIAATLRSERPDMVLVQGDTTSAYAGAIAAHRLGLPIGHVEAGLRSHDLHCPWPEERNRVMIDRLATLLFAPTSEARANLVAEAGVVTGIVTVTGNTGIDALLAMRARLPAPTSSADQALILLTCHRRENIGTGIEAICDAARRLADRGDVMILCPVHPNPAVGDIVRARLAEHPAITLTGALRYRDVVAAMAAARLILIDSGGIQEEAPALGIPVLVLRDVTERPEGLATGNLALVGTDADRIVVTASRLLDDPAAHAAMACPAFPFGQGDAATKILDAIEQYFSSDPPDDHPLPFGHASIMDVAR</sequence>
<dbReference type="InterPro" id="IPR003331">
    <property type="entry name" value="UDP_GlcNAc_Epimerase_2_dom"/>
</dbReference>
<dbReference type="EMBL" id="CP115174">
    <property type="protein sequence ID" value="WBO21513.1"/>
    <property type="molecule type" value="Genomic_DNA"/>
</dbReference>
<comment type="similarity">
    <text evidence="3 5">Belongs to the UDP-N-acetylglucosamine 2-epimerase family.</text>
</comment>
<protein>
    <recommendedName>
        <fullName evidence="4">UDP-N-acetylglucosamine 2-epimerase (non-hydrolyzing)</fullName>
        <ecNumber evidence="4">5.1.3.14</ecNumber>
    </recommendedName>
</protein>
<accession>A0ABY7NJK7</accession>
<evidence type="ECO:0000256" key="5">
    <source>
        <dbReference type="RuleBase" id="RU003513"/>
    </source>
</evidence>
<comment type="catalytic activity">
    <reaction evidence="2">
        <text>UDP-N-acetyl-alpha-D-glucosamine = UDP-N-acetyl-alpha-D-mannosamine</text>
        <dbReference type="Rhea" id="RHEA:17213"/>
        <dbReference type="ChEBI" id="CHEBI:57705"/>
        <dbReference type="ChEBI" id="CHEBI:68623"/>
        <dbReference type="EC" id="5.1.3.14"/>
    </reaction>
</comment>
<dbReference type="PANTHER" id="PTHR43174:SF2">
    <property type="entry name" value="UDP-N-ACETYLGLUCOSAMINE 2-EPIMERASE"/>
    <property type="match status" value="1"/>
</dbReference>
<dbReference type="SUPFAM" id="SSF53756">
    <property type="entry name" value="UDP-Glycosyltransferase/glycogen phosphorylase"/>
    <property type="match status" value="1"/>
</dbReference>
<reference evidence="7 8" key="1">
    <citation type="submission" date="2022-12" db="EMBL/GenBank/DDBJ databases">
        <title>Sphingomonas abieness sp. nov., an endophytic bacterium isolated from Abies koreana.</title>
        <authorList>
            <person name="Jiang L."/>
            <person name="Lee J."/>
        </authorList>
    </citation>
    <scope>NUCLEOTIDE SEQUENCE [LARGE SCALE GENOMIC DNA]</scope>
    <source>
        <strain evidence="8">PAMB 00755</strain>
    </source>
</reference>
<dbReference type="Gene3D" id="3.40.50.2000">
    <property type="entry name" value="Glycogen Phosphorylase B"/>
    <property type="match status" value="2"/>
</dbReference>
<dbReference type="CDD" id="cd03786">
    <property type="entry name" value="GTB_UDP-GlcNAc_2-Epimerase"/>
    <property type="match status" value="1"/>
</dbReference>
<dbReference type="EC" id="5.1.3.14" evidence="4"/>
<evidence type="ECO:0000256" key="1">
    <source>
        <dbReference type="ARBA" id="ARBA00023235"/>
    </source>
</evidence>
<feature type="domain" description="UDP-N-acetylglucosamine 2-epimerase" evidence="6">
    <location>
        <begin position="32"/>
        <end position="364"/>
    </location>
</feature>
<evidence type="ECO:0000313" key="7">
    <source>
        <dbReference type="EMBL" id="WBO21513.1"/>
    </source>
</evidence>
<evidence type="ECO:0000256" key="3">
    <source>
        <dbReference type="ARBA" id="ARBA00038209"/>
    </source>
</evidence>
<dbReference type="Pfam" id="PF02350">
    <property type="entry name" value="Epimerase_2"/>
    <property type="match status" value="1"/>
</dbReference>
<organism evidence="7 8">
    <name type="scientific">Sphingomonas abietis</name>
    <dbReference type="NCBI Taxonomy" id="3012344"/>
    <lineage>
        <taxon>Bacteria</taxon>
        <taxon>Pseudomonadati</taxon>
        <taxon>Pseudomonadota</taxon>
        <taxon>Alphaproteobacteria</taxon>
        <taxon>Sphingomonadales</taxon>
        <taxon>Sphingomonadaceae</taxon>
        <taxon>Sphingomonas</taxon>
    </lineage>
</organism>
<evidence type="ECO:0000256" key="4">
    <source>
        <dbReference type="ARBA" id="ARBA00038858"/>
    </source>
</evidence>
<dbReference type="Proteomes" id="UP001210865">
    <property type="component" value="Chromosome"/>
</dbReference>
<evidence type="ECO:0000256" key="2">
    <source>
        <dbReference type="ARBA" id="ARBA00036080"/>
    </source>
</evidence>
<dbReference type="RefSeq" id="WP_270076162.1">
    <property type="nucleotide sequence ID" value="NZ_CP115174.1"/>
</dbReference>
<keyword evidence="8" id="KW-1185">Reference proteome</keyword>
<gene>
    <name evidence="7" type="primary">wecB</name>
    <name evidence="7" type="ORF">PBT88_15175</name>
</gene>
<proteinExistence type="inferred from homology"/>